<keyword evidence="1" id="KW-1133">Transmembrane helix</keyword>
<keyword evidence="1" id="KW-0472">Membrane</keyword>
<feature type="transmembrane region" description="Helical" evidence="1">
    <location>
        <begin position="6"/>
        <end position="27"/>
    </location>
</feature>
<protein>
    <submittedName>
        <fullName evidence="2">Uncharacterized protein</fullName>
    </submittedName>
</protein>
<evidence type="ECO:0000313" key="3">
    <source>
        <dbReference type="Proteomes" id="UP000623461"/>
    </source>
</evidence>
<evidence type="ECO:0000256" key="1">
    <source>
        <dbReference type="SAM" id="Phobius"/>
    </source>
</evidence>
<sequence>MLEGAATLPFVLVPVLFPVVVLTGFLLGRRVGGRCESVAPTLGSRCCATSGPV</sequence>
<proteinExistence type="predicted"/>
<reference evidence="3" key="1">
    <citation type="journal article" date="2019" name="Int. J. Syst. Evol. Microbiol.">
        <title>The Global Catalogue of Microorganisms (GCM) 10K type strain sequencing project: providing services to taxonomists for standard genome sequencing and annotation.</title>
        <authorList>
            <consortium name="The Broad Institute Genomics Platform"/>
            <consortium name="The Broad Institute Genome Sequencing Center for Infectious Disease"/>
            <person name="Wu L."/>
            <person name="Ma J."/>
        </authorList>
    </citation>
    <scope>NUCLEOTIDE SEQUENCE [LARGE SCALE GENOMIC DNA]</scope>
    <source>
        <strain evidence="3">JCM 1365</strain>
    </source>
</reference>
<keyword evidence="3" id="KW-1185">Reference proteome</keyword>
<organism evidence="2 3">
    <name type="scientific">Terrabacter tumescens</name>
    <dbReference type="NCBI Taxonomy" id="60443"/>
    <lineage>
        <taxon>Bacteria</taxon>
        <taxon>Bacillati</taxon>
        <taxon>Actinomycetota</taxon>
        <taxon>Actinomycetes</taxon>
        <taxon>Micrococcales</taxon>
        <taxon>Intrasporangiaceae</taxon>
        <taxon>Terrabacter</taxon>
    </lineage>
</organism>
<gene>
    <name evidence="2" type="ORF">GCM10009721_25000</name>
</gene>
<dbReference type="Proteomes" id="UP000623461">
    <property type="component" value="Unassembled WGS sequence"/>
</dbReference>
<comment type="caution">
    <text evidence="2">The sequence shown here is derived from an EMBL/GenBank/DDBJ whole genome shotgun (WGS) entry which is preliminary data.</text>
</comment>
<name>A0ABQ2I1W2_9MICO</name>
<dbReference type="EMBL" id="BMNZ01000004">
    <property type="protein sequence ID" value="GGM97154.1"/>
    <property type="molecule type" value="Genomic_DNA"/>
</dbReference>
<accession>A0ABQ2I1W2</accession>
<evidence type="ECO:0000313" key="2">
    <source>
        <dbReference type="EMBL" id="GGM97154.1"/>
    </source>
</evidence>
<keyword evidence="1" id="KW-0812">Transmembrane</keyword>